<keyword evidence="16" id="KW-1185">Reference proteome</keyword>
<evidence type="ECO:0000256" key="10">
    <source>
        <dbReference type="ARBA" id="ARBA00022989"/>
    </source>
</evidence>
<evidence type="ECO:0000256" key="9">
    <source>
        <dbReference type="ARBA" id="ARBA00022927"/>
    </source>
</evidence>
<evidence type="ECO:0000256" key="4">
    <source>
        <dbReference type="ARBA" id="ARBA00011718"/>
    </source>
</evidence>
<evidence type="ECO:0000313" key="16">
    <source>
        <dbReference type="Proteomes" id="UP000018951"/>
    </source>
</evidence>
<feature type="region of interest" description="Disordered" evidence="13">
    <location>
        <begin position="121"/>
        <end position="171"/>
    </location>
</feature>
<keyword evidence="8 14" id="KW-0812">Transmembrane</keyword>
<protein>
    <recommendedName>
        <fullName evidence="5">Sec translocon accessory complex subunit YajC</fullName>
    </recommendedName>
</protein>
<evidence type="ECO:0000256" key="12">
    <source>
        <dbReference type="ARBA" id="ARBA00023136"/>
    </source>
</evidence>
<organism evidence="15 16">
    <name type="scientific">Candidatus Xenolissoclinum pacificiensis L6</name>
    <dbReference type="NCBI Taxonomy" id="1401685"/>
    <lineage>
        <taxon>Bacteria</taxon>
        <taxon>Pseudomonadati</taxon>
        <taxon>Pseudomonadota</taxon>
        <taxon>Alphaproteobacteria</taxon>
        <taxon>Rickettsiales</taxon>
        <taxon>Anaplasmataceae</taxon>
        <taxon>Candidatus Xenolissoclinum</taxon>
    </lineage>
</organism>
<dbReference type="InterPro" id="IPR003849">
    <property type="entry name" value="Preprotein_translocase_YajC"/>
</dbReference>
<dbReference type="AlphaFoldDB" id="W2V189"/>
<evidence type="ECO:0000256" key="6">
    <source>
        <dbReference type="ARBA" id="ARBA00022448"/>
    </source>
</evidence>
<gene>
    <name evidence="15" type="primary">yajC</name>
    <name evidence="15" type="ORF">P857_1054</name>
</gene>
<evidence type="ECO:0000313" key="15">
    <source>
        <dbReference type="EMBL" id="ETO91875.1"/>
    </source>
</evidence>
<dbReference type="PANTHER" id="PTHR33909:SF1">
    <property type="entry name" value="SEC TRANSLOCON ACCESSORY COMPLEX SUBUNIT YAJC"/>
    <property type="match status" value="1"/>
</dbReference>
<comment type="similarity">
    <text evidence="3">Belongs to the YajC family.</text>
</comment>
<evidence type="ECO:0000256" key="13">
    <source>
        <dbReference type="SAM" id="MobiDB-lite"/>
    </source>
</evidence>
<evidence type="ECO:0000256" key="1">
    <source>
        <dbReference type="ARBA" id="ARBA00002061"/>
    </source>
</evidence>
<feature type="transmembrane region" description="Helical" evidence="14">
    <location>
        <begin position="24"/>
        <end position="43"/>
    </location>
</feature>
<dbReference type="Proteomes" id="UP000018951">
    <property type="component" value="Unassembled WGS sequence"/>
</dbReference>
<comment type="subcellular location">
    <subcellularLocation>
        <location evidence="2">Cell inner membrane</location>
        <topology evidence="2">Single-pass membrane protein</topology>
    </subcellularLocation>
</comment>
<keyword evidence="11" id="KW-0811">Translocation</keyword>
<keyword evidence="12 14" id="KW-0472">Membrane</keyword>
<dbReference type="SMART" id="SM01323">
    <property type="entry name" value="YajC"/>
    <property type="match status" value="1"/>
</dbReference>
<comment type="subunit">
    <text evidence="4">Part of the SecDF-YidC-YajC translocase complex. The SecDF-YidC-YajC translocase forms a supercomplex with SecYEG, called the holo-translocon (HTL).</text>
</comment>
<dbReference type="Pfam" id="PF02699">
    <property type="entry name" value="YajC"/>
    <property type="match status" value="1"/>
</dbReference>
<dbReference type="NCBIfam" id="TIGR00739">
    <property type="entry name" value="yajC"/>
    <property type="match status" value="1"/>
</dbReference>
<dbReference type="EMBL" id="AXCJ01000001">
    <property type="protein sequence ID" value="ETO91875.1"/>
    <property type="molecule type" value="Genomic_DNA"/>
</dbReference>
<sequence>MYYNTMLIAHATEEAVVASQQSPMYYSFIPFVIIFAVFYFLVIRPQQKKLKTHNQMLDSLNSGDKVLSVSGIVGVIKSLPTEGSNFFVIKISSDSDILVTRSFISGRVSESEKIPSSFMKALSSNNHHNKGSGRYYRKKHNNNKFEDSSKNDANSQNNNASQKEDESVMDG</sequence>
<evidence type="ECO:0000256" key="5">
    <source>
        <dbReference type="ARBA" id="ARBA00014962"/>
    </source>
</evidence>
<keyword evidence="10 14" id="KW-1133">Transmembrane helix</keyword>
<evidence type="ECO:0000256" key="11">
    <source>
        <dbReference type="ARBA" id="ARBA00023010"/>
    </source>
</evidence>
<evidence type="ECO:0000256" key="2">
    <source>
        <dbReference type="ARBA" id="ARBA00004377"/>
    </source>
</evidence>
<dbReference type="STRING" id="1401685.P857_1054"/>
<evidence type="ECO:0000256" key="14">
    <source>
        <dbReference type="SAM" id="Phobius"/>
    </source>
</evidence>
<comment type="caution">
    <text evidence="15">The sequence shown here is derived from an EMBL/GenBank/DDBJ whole genome shotgun (WGS) entry which is preliminary data.</text>
</comment>
<evidence type="ECO:0000256" key="8">
    <source>
        <dbReference type="ARBA" id="ARBA00022692"/>
    </source>
</evidence>
<feature type="compositionally biased region" description="Basic residues" evidence="13">
    <location>
        <begin position="127"/>
        <end position="142"/>
    </location>
</feature>
<accession>W2V189</accession>
<proteinExistence type="inferred from homology"/>
<name>W2V189_9RICK</name>
<evidence type="ECO:0000256" key="7">
    <source>
        <dbReference type="ARBA" id="ARBA00022475"/>
    </source>
</evidence>
<reference evidence="15 16" key="1">
    <citation type="journal article" date="2013" name="PLoS ONE">
        <title>Bacterial endosymbiosis in a chordate host: long-term co-evolution and conservation of secondary metabolism.</title>
        <authorList>
            <person name="Kwan J.C."/>
            <person name="Schmidt E.W."/>
        </authorList>
    </citation>
    <scope>NUCLEOTIDE SEQUENCE [LARGE SCALE GENOMIC DNA]</scope>
    <source>
        <strain evidence="16">L6</strain>
    </source>
</reference>
<dbReference type="GO" id="GO:0005886">
    <property type="term" value="C:plasma membrane"/>
    <property type="evidence" value="ECO:0007669"/>
    <property type="project" value="UniProtKB-SubCell"/>
</dbReference>
<keyword evidence="6" id="KW-0813">Transport</keyword>
<dbReference type="GO" id="GO:0015031">
    <property type="term" value="P:protein transport"/>
    <property type="evidence" value="ECO:0007669"/>
    <property type="project" value="UniProtKB-KW"/>
</dbReference>
<feature type="compositionally biased region" description="Low complexity" evidence="13">
    <location>
        <begin position="151"/>
        <end position="161"/>
    </location>
</feature>
<keyword evidence="7" id="KW-1003">Cell membrane</keyword>
<keyword evidence="9" id="KW-0653">Protein transport</keyword>
<feature type="compositionally biased region" description="Basic and acidic residues" evidence="13">
    <location>
        <begin position="162"/>
        <end position="171"/>
    </location>
</feature>
<dbReference type="PRINTS" id="PR01853">
    <property type="entry name" value="YAJCTRNLCASE"/>
</dbReference>
<comment type="function">
    <text evidence="1">The SecYEG-SecDF-YajC-YidC holo-translocon (HTL) protein secretase/insertase is a supercomplex required for protein secretion, insertion of proteins into membranes, and assembly of membrane protein complexes. While the SecYEG complex is essential for assembly of a number of proteins and complexes, the SecDF-YajC-YidC subcomplex facilitates these functions.</text>
</comment>
<dbReference type="PATRIC" id="fig|1401685.3.peg.286"/>
<dbReference type="PANTHER" id="PTHR33909">
    <property type="entry name" value="SEC TRANSLOCON ACCESSORY COMPLEX SUBUNIT YAJC"/>
    <property type="match status" value="1"/>
</dbReference>
<evidence type="ECO:0000256" key="3">
    <source>
        <dbReference type="ARBA" id="ARBA00006742"/>
    </source>
</evidence>